<feature type="domain" description="CusB-like beta-barrel" evidence="6">
    <location>
        <begin position="207"/>
        <end position="277"/>
    </location>
</feature>
<proteinExistence type="inferred from homology"/>
<dbReference type="InterPro" id="IPR058792">
    <property type="entry name" value="Beta-barrel_RND_2"/>
</dbReference>
<keyword evidence="3" id="KW-0732">Signal</keyword>
<dbReference type="NCBIfam" id="TIGR01730">
    <property type="entry name" value="RND_mfp"/>
    <property type="match status" value="1"/>
</dbReference>
<dbReference type="Gene3D" id="2.40.50.100">
    <property type="match status" value="1"/>
</dbReference>
<evidence type="ECO:0000313" key="8">
    <source>
        <dbReference type="Proteomes" id="UP000664417"/>
    </source>
</evidence>
<name>A0A8J7U0A4_9BACT</name>
<feature type="domain" description="Multidrug resistance protein MdtA-like barrel-sandwich hybrid" evidence="5">
    <location>
        <begin position="66"/>
        <end position="195"/>
    </location>
</feature>
<evidence type="ECO:0000259" key="4">
    <source>
        <dbReference type="Pfam" id="PF25876"/>
    </source>
</evidence>
<dbReference type="Gene3D" id="1.10.287.470">
    <property type="entry name" value="Helix hairpin bin"/>
    <property type="match status" value="1"/>
</dbReference>
<evidence type="ECO:0000259" key="5">
    <source>
        <dbReference type="Pfam" id="PF25917"/>
    </source>
</evidence>
<protein>
    <submittedName>
        <fullName evidence="7">Efflux RND transporter periplasmic adaptor subunit</fullName>
    </submittedName>
</protein>
<dbReference type="EMBL" id="JAFREP010000001">
    <property type="protein sequence ID" value="MBO1316863.1"/>
    <property type="molecule type" value="Genomic_DNA"/>
</dbReference>
<gene>
    <name evidence="7" type="ORF">J3U88_00225</name>
</gene>
<feature type="coiled-coil region" evidence="2">
    <location>
        <begin position="100"/>
        <end position="165"/>
    </location>
</feature>
<dbReference type="PANTHER" id="PTHR30469:SF20">
    <property type="entry name" value="EFFLUX RND TRANSPORTER PERIPLASMIC ADAPTOR SUBUNIT"/>
    <property type="match status" value="1"/>
</dbReference>
<evidence type="ECO:0000256" key="3">
    <source>
        <dbReference type="SAM" id="SignalP"/>
    </source>
</evidence>
<dbReference type="GO" id="GO:0015562">
    <property type="term" value="F:efflux transmembrane transporter activity"/>
    <property type="evidence" value="ECO:0007669"/>
    <property type="project" value="TreeGrafter"/>
</dbReference>
<organism evidence="7 8">
    <name type="scientific">Acanthopleuribacter pedis</name>
    <dbReference type="NCBI Taxonomy" id="442870"/>
    <lineage>
        <taxon>Bacteria</taxon>
        <taxon>Pseudomonadati</taxon>
        <taxon>Acidobacteriota</taxon>
        <taxon>Holophagae</taxon>
        <taxon>Acanthopleuribacterales</taxon>
        <taxon>Acanthopleuribacteraceae</taxon>
        <taxon>Acanthopleuribacter</taxon>
    </lineage>
</organism>
<dbReference type="InterPro" id="IPR006143">
    <property type="entry name" value="RND_pump_MFP"/>
</dbReference>
<dbReference type="Pfam" id="PF25917">
    <property type="entry name" value="BSH_RND"/>
    <property type="match status" value="1"/>
</dbReference>
<evidence type="ECO:0000259" key="6">
    <source>
        <dbReference type="Pfam" id="PF25954"/>
    </source>
</evidence>
<dbReference type="Pfam" id="PF25954">
    <property type="entry name" value="Beta-barrel_RND_2"/>
    <property type="match status" value="1"/>
</dbReference>
<reference evidence="7" key="1">
    <citation type="submission" date="2021-03" db="EMBL/GenBank/DDBJ databases">
        <authorList>
            <person name="Wang G."/>
        </authorList>
    </citation>
    <scope>NUCLEOTIDE SEQUENCE</scope>
    <source>
        <strain evidence="7">KCTC 12899</strain>
    </source>
</reference>
<dbReference type="Pfam" id="PF25876">
    <property type="entry name" value="HH_MFP_RND"/>
    <property type="match status" value="1"/>
</dbReference>
<dbReference type="PROSITE" id="PS51257">
    <property type="entry name" value="PROKAR_LIPOPROTEIN"/>
    <property type="match status" value="1"/>
</dbReference>
<dbReference type="SUPFAM" id="SSF111369">
    <property type="entry name" value="HlyD-like secretion proteins"/>
    <property type="match status" value="1"/>
</dbReference>
<comment type="caution">
    <text evidence="7">The sequence shown here is derived from an EMBL/GenBank/DDBJ whole genome shotgun (WGS) entry which is preliminary data.</text>
</comment>
<dbReference type="Proteomes" id="UP000664417">
    <property type="component" value="Unassembled WGS sequence"/>
</dbReference>
<feature type="chain" id="PRO_5035152583" evidence="3">
    <location>
        <begin position="25"/>
        <end position="366"/>
    </location>
</feature>
<evidence type="ECO:0000256" key="2">
    <source>
        <dbReference type="SAM" id="Coils"/>
    </source>
</evidence>
<dbReference type="InterPro" id="IPR058624">
    <property type="entry name" value="MdtA-like_HH"/>
</dbReference>
<comment type="similarity">
    <text evidence="1">Belongs to the membrane fusion protein (MFP) (TC 8.A.1) family.</text>
</comment>
<accession>A0A8J7U0A4</accession>
<evidence type="ECO:0000256" key="1">
    <source>
        <dbReference type="ARBA" id="ARBA00009477"/>
    </source>
</evidence>
<dbReference type="InterPro" id="IPR058625">
    <property type="entry name" value="MdtA-like_BSH"/>
</dbReference>
<keyword evidence="8" id="KW-1185">Reference proteome</keyword>
<dbReference type="RefSeq" id="WP_207856100.1">
    <property type="nucleotide sequence ID" value="NZ_JAFREP010000001.1"/>
</dbReference>
<keyword evidence="2" id="KW-0175">Coiled coil</keyword>
<dbReference type="Gene3D" id="2.40.420.20">
    <property type="match status" value="1"/>
</dbReference>
<dbReference type="AlphaFoldDB" id="A0A8J7U0A4"/>
<evidence type="ECO:0000313" key="7">
    <source>
        <dbReference type="EMBL" id="MBO1316863.1"/>
    </source>
</evidence>
<sequence>MKTPVSLVSAGVLILFLLACGGEAPTQEAKIIRPVRVDKVTMTGGKRVRTFSGTARAGVESKLSFRIAGTLDLLQVTLGDRVNKGDVIAKLDPKDYELQVQEAEAGLTQAIAQARNATANYDRVRGLYENNNISVTELDAARTQRESADAQVDSIRKRLELARLQLTYTTLFAPISGSIAQLMAEENENVGAGTPIAVLNAGTHPEVTFAVPEQLITLVSVGDIAKVHFDALGKELEAVVTEVGVATTELATTYPVVLRLRGNDEKIRPGMAADVTMVLGDEQNTARLLVKPIAVVEDQNDRFVFVAKPGADRIAIVERRIVETGDLTEEGLEIVSGLEEGEMLITAGIRFLKEGMEVRVPATEGE</sequence>
<dbReference type="GO" id="GO:1990281">
    <property type="term" value="C:efflux pump complex"/>
    <property type="evidence" value="ECO:0007669"/>
    <property type="project" value="TreeGrafter"/>
</dbReference>
<dbReference type="PANTHER" id="PTHR30469">
    <property type="entry name" value="MULTIDRUG RESISTANCE PROTEIN MDTA"/>
    <property type="match status" value="1"/>
</dbReference>
<feature type="domain" description="Multidrug resistance protein MdtA-like alpha-helical hairpin" evidence="4">
    <location>
        <begin position="100"/>
        <end position="169"/>
    </location>
</feature>
<dbReference type="Gene3D" id="2.40.30.170">
    <property type="match status" value="1"/>
</dbReference>
<feature type="signal peptide" evidence="3">
    <location>
        <begin position="1"/>
        <end position="24"/>
    </location>
</feature>